<sequence>MGLTDPRLHLFAVQGASYAVSTDYLRFAGIAPEAAEAVRRGGPAGPVLNRLGVPLEPPGQKGFRFAPPDTLVLMLTYACNMACRYCCQGEIPAARENQMSQAVAYRAVDWLMRNSADAETVNIGFFGGEPLLRFPLMQEIAAYADRRASAAGKRVRYGIMTNGLLLTEPVIDFLAANQVQVTVSFDGPAAVQNRNRPLKGGGRSFRLIAGRIRKLLARCPDATLRSTLYAGTDPDLVLQTARRLGFRQCRMEKVSSSLLAEGKKNDEAASSGQMAAHLRRQGERFLAAARERDAAALQRIAVDGAFMEVVRQMFQLARAGAPVRRRWFSCGAGRQLLAVAANGDLYPCPRFLALPEYRLGSVAEDGFRGELHHKSLLIHSEDCRSCWARYYCGGGCVVEHLGRTGSIFRANPDTCRLRRARIETGIRVFAECSDDDRAFLHEIGVLPGRQA</sequence>
<evidence type="ECO:0000259" key="6">
    <source>
        <dbReference type="PROSITE" id="PS51918"/>
    </source>
</evidence>
<feature type="domain" description="Radical SAM core" evidence="6">
    <location>
        <begin position="65"/>
        <end position="305"/>
    </location>
</feature>
<dbReference type="InterPro" id="IPR013785">
    <property type="entry name" value="Aldolase_TIM"/>
</dbReference>
<dbReference type="AlphaFoldDB" id="A5CZM6"/>
<dbReference type="HOGENOM" id="CLU_009273_3_3_9"/>
<evidence type="ECO:0000256" key="4">
    <source>
        <dbReference type="ARBA" id="ARBA00023004"/>
    </source>
</evidence>
<dbReference type="Pfam" id="PF04055">
    <property type="entry name" value="Radical_SAM"/>
    <property type="match status" value="1"/>
</dbReference>
<evidence type="ECO:0000313" key="7">
    <source>
        <dbReference type="EMBL" id="BAF60552.1"/>
    </source>
</evidence>
<dbReference type="InterPro" id="IPR058240">
    <property type="entry name" value="rSAM_sf"/>
</dbReference>
<dbReference type="PANTHER" id="PTHR43273">
    <property type="entry name" value="ANAEROBIC SULFATASE-MATURATING ENZYME HOMOLOG ASLB-RELATED"/>
    <property type="match status" value="1"/>
</dbReference>
<dbReference type="Proteomes" id="UP000006556">
    <property type="component" value="Chromosome"/>
</dbReference>
<accession>A5CZM6</accession>
<proteinExistence type="predicted"/>
<dbReference type="SFLD" id="SFLDG01384">
    <property type="entry name" value="thioether_bond_formation_requi"/>
    <property type="match status" value="1"/>
</dbReference>
<dbReference type="eggNOG" id="COG0641">
    <property type="taxonomic scope" value="Bacteria"/>
</dbReference>
<dbReference type="GO" id="GO:0046872">
    <property type="term" value="F:metal ion binding"/>
    <property type="evidence" value="ECO:0007669"/>
    <property type="project" value="UniProtKB-KW"/>
</dbReference>
<dbReference type="Gene3D" id="3.20.20.70">
    <property type="entry name" value="Aldolase class I"/>
    <property type="match status" value="1"/>
</dbReference>
<dbReference type="InterPro" id="IPR023867">
    <property type="entry name" value="Sulphatase_maturase_rSAM"/>
</dbReference>
<dbReference type="GO" id="GO:0016491">
    <property type="term" value="F:oxidoreductase activity"/>
    <property type="evidence" value="ECO:0007669"/>
    <property type="project" value="InterPro"/>
</dbReference>
<reference evidence="8" key="1">
    <citation type="journal article" date="2008" name="Genome Res.">
        <title>The genome of Pelotomaculum thermopropionicum reveals niche-associated evolution in anaerobic microbiota.</title>
        <authorList>
            <person name="Kosaka T."/>
            <person name="Kato S."/>
            <person name="Shimoyama T."/>
            <person name="Ishii S."/>
            <person name="Abe T."/>
            <person name="Watanabe K."/>
        </authorList>
    </citation>
    <scope>NUCLEOTIDE SEQUENCE [LARGE SCALE GENOMIC DNA]</scope>
    <source>
        <strain evidence="8">DSM 13744 / JCM 10971 / SI</strain>
    </source>
</reference>
<dbReference type="SUPFAM" id="SSF102114">
    <property type="entry name" value="Radical SAM enzymes"/>
    <property type="match status" value="1"/>
</dbReference>
<keyword evidence="8" id="KW-1185">Reference proteome</keyword>
<dbReference type="CDD" id="cd01335">
    <property type="entry name" value="Radical_SAM"/>
    <property type="match status" value="1"/>
</dbReference>
<dbReference type="PANTHER" id="PTHR43273:SF8">
    <property type="entry name" value="RADICAL SAM DOMAIN PROTEIN"/>
    <property type="match status" value="1"/>
</dbReference>
<dbReference type="NCBIfam" id="TIGR04085">
    <property type="entry name" value="rSAM_more_4Fe4S"/>
    <property type="match status" value="1"/>
</dbReference>
<evidence type="ECO:0000256" key="1">
    <source>
        <dbReference type="ARBA" id="ARBA00001966"/>
    </source>
</evidence>
<dbReference type="GO" id="GO:0051536">
    <property type="term" value="F:iron-sulfur cluster binding"/>
    <property type="evidence" value="ECO:0007669"/>
    <property type="project" value="UniProtKB-KW"/>
</dbReference>
<keyword evidence="3" id="KW-0479">Metal-binding</keyword>
<dbReference type="STRING" id="370438.PTH_2371"/>
<evidence type="ECO:0000256" key="2">
    <source>
        <dbReference type="ARBA" id="ARBA00022691"/>
    </source>
</evidence>
<dbReference type="SFLD" id="SFLDG01067">
    <property type="entry name" value="SPASM/twitch_domain_containing"/>
    <property type="match status" value="1"/>
</dbReference>
<keyword evidence="4" id="KW-0408">Iron</keyword>
<evidence type="ECO:0000256" key="5">
    <source>
        <dbReference type="ARBA" id="ARBA00023014"/>
    </source>
</evidence>
<organism evidence="7 8">
    <name type="scientific">Pelotomaculum thermopropionicum (strain DSM 13744 / JCM 10971 / SI)</name>
    <dbReference type="NCBI Taxonomy" id="370438"/>
    <lineage>
        <taxon>Bacteria</taxon>
        <taxon>Bacillati</taxon>
        <taxon>Bacillota</taxon>
        <taxon>Clostridia</taxon>
        <taxon>Eubacteriales</taxon>
        <taxon>Desulfotomaculaceae</taxon>
        <taxon>Pelotomaculum</taxon>
    </lineage>
</organism>
<gene>
    <name evidence="7" type="primary">AslB</name>
    <name evidence="7" type="ordered locus">PTH_2371</name>
</gene>
<dbReference type="SFLD" id="SFLDS00029">
    <property type="entry name" value="Radical_SAM"/>
    <property type="match status" value="1"/>
</dbReference>
<dbReference type="InterPro" id="IPR007197">
    <property type="entry name" value="rSAM"/>
</dbReference>
<evidence type="ECO:0000313" key="8">
    <source>
        <dbReference type="Proteomes" id="UP000006556"/>
    </source>
</evidence>
<keyword evidence="5" id="KW-0411">Iron-sulfur</keyword>
<protein>
    <submittedName>
        <fullName evidence="7">Arylsulfatase regulator</fullName>
    </submittedName>
</protein>
<dbReference type="SFLD" id="SFLDG01386">
    <property type="entry name" value="main_SPASM_domain-containing"/>
    <property type="match status" value="1"/>
</dbReference>
<dbReference type="EMBL" id="AP009389">
    <property type="protein sequence ID" value="BAF60552.1"/>
    <property type="molecule type" value="Genomic_DNA"/>
</dbReference>
<dbReference type="KEGG" id="pth:PTH_2371"/>
<keyword evidence="2" id="KW-0949">S-adenosyl-L-methionine</keyword>
<dbReference type="InterPro" id="IPR023885">
    <property type="entry name" value="4Fe4S-binding_SPASM_dom"/>
</dbReference>
<comment type="cofactor">
    <cofactor evidence="1">
        <name>[4Fe-4S] cluster</name>
        <dbReference type="ChEBI" id="CHEBI:49883"/>
    </cofactor>
</comment>
<dbReference type="PROSITE" id="PS51918">
    <property type="entry name" value="RADICAL_SAM"/>
    <property type="match status" value="1"/>
</dbReference>
<name>A5CZM6_PELTS</name>
<evidence type="ECO:0000256" key="3">
    <source>
        <dbReference type="ARBA" id="ARBA00022723"/>
    </source>
</evidence>